<evidence type="ECO:0008006" key="3">
    <source>
        <dbReference type="Google" id="ProtNLM"/>
    </source>
</evidence>
<keyword evidence="2" id="KW-1185">Reference proteome</keyword>
<dbReference type="EMBL" id="JARQZJ010000038">
    <property type="protein sequence ID" value="KAK9876707.1"/>
    <property type="molecule type" value="Genomic_DNA"/>
</dbReference>
<reference evidence="1 2" key="1">
    <citation type="submission" date="2023-03" db="EMBL/GenBank/DDBJ databases">
        <title>Genome insight into feeding habits of ladybird beetles.</title>
        <authorList>
            <person name="Li H.-S."/>
            <person name="Huang Y.-H."/>
            <person name="Pang H."/>
        </authorList>
    </citation>
    <scope>NUCLEOTIDE SEQUENCE [LARGE SCALE GENOMIC DNA]</scope>
    <source>
        <strain evidence="1">SYSU_2023b</strain>
        <tissue evidence="1">Whole body</tissue>
    </source>
</reference>
<dbReference type="InterPro" id="IPR016186">
    <property type="entry name" value="C-type_lectin-like/link_sf"/>
</dbReference>
<dbReference type="Proteomes" id="UP001431783">
    <property type="component" value="Unassembled WGS sequence"/>
</dbReference>
<dbReference type="AlphaFoldDB" id="A0AAW1U8Y7"/>
<organism evidence="1 2">
    <name type="scientific">Henosepilachna vigintioctopunctata</name>
    <dbReference type="NCBI Taxonomy" id="420089"/>
    <lineage>
        <taxon>Eukaryota</taxon>
        <taxon>Metazoa</taxon>
        <taxon>Ecdysozoa</taxon>
        <taxon>Arthropoda</taxon>
        <taxon>Hexapoda</taxon>
        <taxon>Insecta</taxon>
        <taxon>Pterygota</taxon>
        <taxon>Neoptera</taxon>
        <taxon>Endopterygota</taxon>
        <taxon>Coleoptera</taxon>
        <taxon>Polyphaga</taxon>
        <taxon>Cucujiformia</taxon>
        <taxon>Coccinelloidea</taxon>
        <taxon>Coccinellidae</taxon>
        <taxon>Epilachninae</taxon>
        <taxon>Epilachnini</taxon>
        <taxon>Henosepilachna</taxon>
    </lineage>
</organism>
<dbReference type="Gene3D" id="3.10.100.10">
    <property type="entry name" value="Mannose-Binding Protein A, subunit A"/>
    <property type="match status" value="1"/>
</dbReference>
<name>A0AAW1U8Y7_9CUCU</name>
<dbReference type="SUPFAM" id="SSF56436">
    <property type="entry name" value="C-type lectin-like"/>
    <property type="match status" value="1"/>
</dbReference>
<evidence type="ECO:0000313" key="2">
    <source>
        <dbReference type="Proteomes" id="UP001431783"/>
    </source>
</evidence>
<evidence type="ECO:0000313" key="1">
    <source>
        <dbReference type="EMBL" id="KAK9876707.1"/>
    </source>
</evidence>
<proteinExistence type="predicted"/>
<sequence>MTDCQLYLHKKESLVSDKDIPQDQDCEIWFPNKGDHGLIIELTRLNIPCSKGYIHFSGLNRSLHQHYKSHKQSHLCGKLEELSEIDRRIYFPTSHTPPLMKLINRPIFSISYHLVDYCYNITFVTKNGSFELKPTGELMCTFKIYLPYGNRVALTLIIGDSTVTGESATSSFQDVPVEETKCEGLETSLYDGDNQWSHCTRSGDAERQIELVSRGCRVTLQVTVRGMDNGAIGLRMTYRAEPIEEIVGLCEFGWVAMRQFCLSVTEGVKLPWAQAEIECVRKGGHLASIRSEHAQDIVDNLLLNRYVLLFYIFV</sequence>
<gene>
    <name evidence="1" type="ORF">WA026_014947</name>
</gene>
<protein>
    <recommendedName>
        <fullName evidence="3">C-type lectin domain-containing protein</fullName>
    </recommendedName>
</protein>
<dbReference type="InterPro" id="IPR016187">
    <property type="entry name" value="CTDL_fold"/>
</dbReference>
<dbReference type="CDD" id="cd00037">
    <property type="entry name" value="CLECT"/>
    <property type="match status" value="1"/>
</dbReference>
<comment type="caution">
    <text evidence="1">The sequence shown here is derived from an EMBL/GenBank/DDBJ whole genome shotgun (WGS) entry which is preliminary data.</text>
</comment>
<accession>A0AAW1U8Y7</accession>